<dbReference type="AlphaFoldDB" id="A0A5R9FYX0"/>
<name>A0A5R9FYX0_9ACTN</name>
<proteinExistence type="predicted"/>
<organism evidence="3 4">
    <name type="scientific">Streptomyces montanus</name>
    <dbReference type="NCBI Taxonomy" id="2580423"/>
    <lineage>
        <taxon>Bacteria</taxon>
        <taxon>Bacillati</taxon>
        <taxon>Actinomycetota</taxon>
        <taxon>Actinomycetes</taxon>
        <taxon>Kitasatosporales</taxon>
        <taxon>Streptomycetaceae</taxon>
        <taxon>Streptomyces</taxon>
    </lineage>
</organism>
<evidence type="ECO:0000313" key="4">
    <source>
        <dbReference type="Proteomes" id="UP000305906"/>
    </source>
</evidence>
<evidence type="ECO:0000256" key="1">
    <source>
        <dbReference type="SAM" id="Phobius"/>
    </source>
</evidence>
<dbReference type="InterPro" id="IPR013099">
    <property type="entry name" value="K_chnl_dom"/>
</dbReference>
<feature type="domain" description="Potassium channel" evidence="2">
    <location>
        <begin position="89"/>
        <end position="167"/>
    </location>
</feature>
<dbReference type="Proteomes" id="UP000305906">
    <property type="component" value="Unassembled WGS sequence"/>
</dbReference>
<dbReference type="Pfam" id="PF07885">
    <property type="entry name" value="Ion_trans_2"/>
    <property type="match status" value="1"/>
</dbReference>
<accession>A0A5R9FYX0</accession>
<reference evidence="3 4" key="1">
    <citation type="submission" date="2019-05" db="EMBL/GenBank/DDBJ databases">
        <title>Streptomyces sp. NEAU-C151, a novel actinomycete isolated from soil.</title>
        <authorList>
            <person name="Han L."/>
            <person name="Jiang H."/>
        </authorList>
    </citation>
    <scope>NUCLEOTIDE SEQUENCE [LARGE SCALE GENOMIC DNA]</scope>
    <source>
        <strain evidence="3 4">NEAU-C151</strain>
    </source>
</reference>
<comment type="caution">
    <text evidence="3">The sequence shown here is derived from an EMBL/GenBank/DDBJ whole genome shotgun (WGS) entry which is preliminary data.</text>
</comment>
<gene>
    <name evidence="3" type="ORF">FE633_09245</name>
</gene>
<evidence type="ECO:0000313" key="3">
    <source>
        <dbReference type="EMBL" id="TLS46488.1"/>
    </source>
</evidence>
<keyword evidence="1" id="KW-0812">Transmembrane</keyword>
<keyword evidence="4" id="KW-1185">Reference proteome</keyword>
<feature type="transmembrane region" description="Helical" evidence="1">
    <location>
        <begin position="76"/>
        <end position="98"/>
    </location>
</feature>
<feature type="transmembrane region" description="Helical" evidence="1">
    <location>
        <begin position="43"/>
        <end position="64"/>
    </location>
</feature>
<sequence length="179" mass="19157">MGREARTSRSVARRTALFAGIRSVVTTTACVLAYYLLPIDQAFTGGTVAGLVVGLMLLALLFAWQIRMITRSAAPRLRAVEATSTTLPLFLVLFASTYYLMERGSPGSFSEALTRTDALYLALSVFSTVGFGDITANTQTARAIAMGQMIGNILFVAVAARVLVGAVQAGLRRRDTNEV</sequence>
<dbReference type="RefSeq" id="WP_138044617.1">
    <property type="nucleotide sequence ID" value="NZ_VBZC01000008.1"/>
</dbReference>
<dbReference type="SUPFAM" id="SSF81324">
    <property type="entry name" value="Voltage-gated potassium channels"/>
    <property type="match status" value="1"/>
</dbReference>
<dbReference type="EMBL" id="VBZC01000008">
    <property type="protein sequence ID" value="TLS46488.1"/>
    <property type="molecule type" value="Genomic_DNA"/>
</dbReference>
<feature type="transmembrane region" description="Helical" evidence="1">
    <location>
        <begin position="16"/>
        <end position="37"/>
    </location>
</feature>
<keyword evidence="3" id="KW-0407">Ion channel</keyword>
<keyword evidence="3" id="KW-0406">Ion transport</keyword>
<feature type="transmembrane region" description="Helical" evidence="1">
    <location>
        <begin position="149"/>
        <end position="171"/>
    </location>
</feature>
<keyword evidence="1" id="KW-0472">Membrane</keyword>
<protein>
    <submittedName>
        <fullName evidence="3">Two pore domain potassium channel family protein</fullName>
    </submittedName>
</protein>
<dbReference type="Gene3D" id="1.10.287.70">
    <property type="match status" value="1"/>
</dbReference>
<dbReference type="GO" id="GO:0034220">
    <property type="term" value="P:monoatomic ion transmembrane transport"/>
    <property type="evidence" value="ECO:0007669"/>
    <property type="project" value="UniProtKB-KW"/>
</dbReference>
<evidence type="ECO:0000259" key="2">
    <source>
        <dbReference type="Pfam" id="PF07885"/>
    </source>
</evidence>
<keyword evidence="1" id="KW-1133">Transmembrane helix</keyword>
<keyword evidence="3" id="KW-0813">Transport</keyword>